<proteinExistence type="predicted"/>
<keyword evidence="1" id="KW-0732">Signal</keyword>
<dbReference type="SUPFAM" id="SSF56672">
    <property type="entry name" value="DNA/RNA polymerases"/>
    <property type="match status" value="1"/>
</dbReference>
<accession>A0AAE0AJZ3</accession>
<dbReference type="Proteomes" id="UP001281410">
    <property type="component" value="Unassembled WGS sequence"/>
</dbReference>
<dbReference type="AlphaFoldDB" id="A0AAE0AJZ3"/>
<dbReference type="PANTHER" id="PTHR46890:SF48">
    <property type="entry name" value="RNA-DIRECTED DNA POLYMERASE"/>
    <property type="match status" value="1"/>
</dbReference>
<feature type="signal peptide" evidence="1">
    <location>
        <begin position="1"/>
        <end position="27"/>
    </location>
</feature>
<dbReference type="InterPro" id="IPR052343">
    <property type="entry name" value="Retrotransposon-Effector_Assoc"/>
</dbReference>
<reference evidence="3" key="1">
    <citation type="journal article" date="2023" name="Plant J.">
        <title>Genome sequences and population genomics provide insights into the demographic history, inbreeding, and mutation load of two 'living fossil' tree species of Dipteronia.</title>
        <authorList>
            <person name="Feng Y."/>
            <person name="Comes H.P."/>
            <person name="Chen J."/>
            <person name="Zhu S."/>
            <person name="Lu R."/>
            <person name="Zhang X."/>
            <person name="Li P."/>
            <person name="Qiu J."/>
            <person name="Olsen K.M."/>
            <person name="Qiu Y."/>
        </authorList>
    </citation>
    <scope>NUCLEOTIDE SEQUENCE</scope>
    <source>
        <strain evidence="3">NBL</strain>
    </source>
</reference>
<organism evidence="3 4">
    <name type="scientific">Dipteronia sinensis</name>
    <dbReference type="NCBI Taxonomy" id="43782"/>
    <lineage>
        <taxon>Eukaryota</taxon>
        <taxon>Viridiplantae</taxon>
        <taxon>Streptophyta</taxon>
        <taxon>Embryophyta</taxon>
        <taxon>Tracheophyta</taxon>
        <taxon>Spermatophyta</taxon>
        <taxon>Magnoliopsida</taxon>
        <taxon>eudicotyledons</taxon>
        <taxon>Gunneridae</taxon>
        <taxon>Pentapetalae</taxon>
        <taxon>rosids</taxon>
        <taxon>malvids</taxon>
        <taxon>Sapindales</taxon>
        <taxon>Sapindaceae</taxon>
        <taxon>Hippocastanoideae</taxon>
        <taxon>Acereae</taxon>
        <taxon>Dipteronia</taxon>
    </lineage>
</organism>
<dbReference type="InterPro" id="IPR043502">
    <property type="entry name" value="DNA/RNA_pol_sf"/>
</dbReference>
<evidence type="ECO:0000256" key="1">
    <source>
        <dbReference type="SAM" id="SignalP"/>
    </source>
</evidence>
<evidence type="ECO:0000313" key="3">
    <source>
        <dbReference type="EMBL" id="KAK3219463.1"/>
    </source>
</evidence>
<dbReference type="PANTHER" id="PTHR46890">
    <property type="entry name" value="NON-LTR RETROLELEMENT REVERSE TRANSCRIPTASE-LIKE PROTEIN-RELATED"/>
    <property type="match status" value="1"/>
</dbReference>
<dbReference type="CDD" id="cd01650">
    <property type="entry name" value="RT_nLTR_like"/>
    <property type="match status" value="1"/>
</dbReference>
<name>A0AAE0AJZ3_9ROSI</name>
<gene>
    <name evidence="3" type="ORF">Dsin_013433</name>
</gene>
<sequence length="353" mass="40685">MFNVLCFKLRLLMQKLWLCLLWKLKTPGPDGFSVEFFKKAWSIVGQDVIVAIRNFFQYGKLLKATNATIITLVPKKVNPSKMRDFRPISCCNLIYKCITKILMNQLVSCLEDLISLNQTTFIPNRSIAENVLLAQEVMKNYHKSGGTARCIMKVDLMKAYDSVNWDFALHSLCCFCMPGKFVSWVRECITSPWFLVAVNECVVKNEGFGYHHCYSKVGLTHLYFVDDLLIFSEASVRSNGQWYWSTAHSNHLVNIQSRLCMVPIGDEDNPKWNVSKTGMFSCSDTWDSIRVKENVVDWNRNALRHNNNSCTEEKLIQHIKWEVRIGFSTKGRFKKTRGNDILCSAWGIDMILV</sequence>
<dbReference type="EMBL" id="JANJYJ010000004">
    <property type="protein sequence ID" value="KAK3219463.1"/>
    <property type="molecule type" value="Genomic_DNA"/>
</dbReference>
<evidence type="ECO:0000259" key="2">
    <source>
        <dbReference type="Pfam" id="PF00078"/>
    </source>
</evidence>
<feature type="chain" id="PRO_5041969325" description="Reverse transcriptase domain-containing protein" evidence="1">
    <location>
        <begin position="28"/>
        <end position="353"/>
    </location>
</feature>
<comment type="caution">
    <text evidence="3">The sequence shown here is derived from an EMBL/GenBank/DDBJ whole genome shotgun (WGS) entry which is preliminary data.</text>
</comment>
<dbReference type="Pfam" id="PF00078">
    <property type="entry name" value="RVT_1"/>
    <property type="match status" value="1"/>
</dbReference>
<keyword evidence="4" id="KW-1185">Reference proteome</keyword>
<protein>
    <recommendedName>
        <fullName evidence="2">Reverse transcriptase domain-containing protein</fullName>
    </recommendedName>
</protein>
<dbReference type="InterPro" id="IPR000477">
    <property type="entry name" value="RT_dom"/>
</dbReference>
<feature type="domain" description="Reverse transcriptase" evidence="2">
    <location>
        <begin position="74"/>
        <end position="202"/>
    </location>
</feature>
<evidence type="ECO:0000313" key="4">
    <source>
        <dbReference type="Proteomes" id="UP001281410"/>
    </source>
</evidence>